<sequence>MTSRTALFRRWATPRSTADAASRGVGPSHDLGATDVEPERGAIVTGQDGVLCGYRLVRVISHTAEGTTWLAVPAETAARTSEPDGQPTPGAIELTRLVGQPPSGIAAAAAGLSPYVHAAIDVATDDTGSVILIAERTQGTLAELLTERRTLVLGEAVTILAPVAAGLAALTGAGIPHGALTTDAVAFTPDGRPVITRLGVRVAPAPDKATAGTLWQQDRLAFGEILRGVLDRCGYPVGDAVPSLLRWFDRTVADSPDAVFFSQLELRLFALADPLPVAFSRGTTAADVPEAPVGARPGFPRSAHPEARAGGGALSWLLTGSGLDLVADLADGFSPAKLIRESTAGVGGWLRRTLSGRAALIVVATVVAITTVWGGLSMLPGSTAAPKPTPTAPAHAPVALSNAERTAIGAEDPDAALRALLGVRARCLASGNVDCVALVDEDASAAEATDVHAIESNDTAPLSALPATGVAGLQTELIQRTGNAVLFRVVGAPDTTNQPVLVLVMKTNTGWLLRDLAEPDGFS</sequence>
<evidence type="ECO:0000256" key="1">
    <source>
        <dbReference type="SAM" id="MobiDB-lite"/>
    </source>
</evidence>
<organism evidence="2 3">
    <name type="scientific">Mycetocola zhujimingii</name>
    <dbReference type="NCBI Taxonomy" id="2079792"/>
    <lineage>
        <taxon>Bacteria</taxon>
        <taxon>Bacillati</taxon>
        <taxon>Actinomycetota</taxon>
        <taxon>Actinomycetes</taxon>
        <taxon>Micrococcales</taxon>
        <taxon>Microbacteriaceae</taxon>
        <taxon>Mycetocola</taxon>
    </lineage>
</organism>
<feature type="region of interest" description="Disordered" evidence="1">
    <location>
        <begin position="1"/>
        <end position="34"/>
    </location>
</feature>
<keyword evidence="3" id="KW-1185">Reference proteome</keyword>
<evidence type="ECO:0008006" key="4">
    <source>
        <dbReference type="Google" id="ProtNLM"/>
    </source>
</evidence>
<protein>
    <recommendedName>
        <fullName evidence="4">Protein kinase domain-containing protein</fullName>
    </recommendedName>
</protein>
<comment type="caution">
    <text evidence="2">The sequence shown here is derived from an EMBL/GenBank/DDBJ whole genome shotgun (WGS) entry which is preliminary data.</text>
</comment>
<name>A0A2U1TGQ7_9MICO</name>
<dbReference type="Proteomes" id="UP000244962">
    <property type="component" value="Unassembled WGS sequence"/>
</dbReference>
<dbReference type="SUPFAM" id="SSF56112">
    <property type="entry name" value="Protein kinase-like (PK-like)"/>
    <property type="match status" value="1"/>
</dbReference>
<evidence type="ECO:0000313" key="3">
    <source>
        <dbReference type="Proteomes" id="UP000244962"/>
    </source>
</evidence>
<dbReference type="EMBL" id="QEFB01000001">
    <property type="protein sequence ID" value="PWC08065.1"/>
    <property type="molecule type" value="Genomic_DNA"/>
</dbReference>
<reference evidence="3" key="1">
    <citation type="submission" date="2018-04" db="EMBL/GenBank/DDBJ databases">
        <authorList>
            <person name="Liu S."/>
            <person name="Wang Z."/>
            <person name="Li J."/>
        </authorList>
    </citation>
    <scope>NUCLEOTIDE SEQUENCE [LARGE SCALE GENOMIC DNA]</scope>
    <source>
        <strain evidence="3">622</strain>
    </source>
</reference>
<dbReference type="Gene3D" id="1.10.510.10">
    <property type="entry name" value="Transferase(Phosphotransferase) domain 1"/>
    <property type="match status" value="1"/>
</dbReference>
<proteinExistence type="predicted"/>
<dbReference type="InterPro" id="IPR011009">
    <property type="entry name" value="Kinase-like_dom_sf"/>
</dbReference>
<dbReference type="RefSeq" id="WP_108961951.1">
    <property type="nucleotide sequence ID" value="NZ_QEFB01000001.1"/>
</dbReference>
<dbReference type="AlphaFoldDB" id="A0A2U1TGQ7"/>
<accession>A0A2U1TGQ7</accession>
<evidence type="ECO:0000313" key="2">
    <source>
        <dbReference type="EMBL" id="PWC08065.1"/>
    </source>
</evidence>
<gene>
    <name evidence="2" type="ORF">DF223_01525</name>
</gene>